<dbReference type="Proteomes" id="UP000660110">
    <property type="component" value="Unassembled WGS sequence"/>
</dbReference>
<dbReference type="GO" id="GO:0003810">
    <property type="term" value="F:protein-glutamine gamma-glutamyltransferase activity"/>
    <property type="evidence" value="ECO:0007669"/>
    <property type="project" value="InterPro"/>
</dbReference>
<protein>
    <submittedName>
        <fullName evidence="4">Protein-glutamine gamma-glutamyltransferase</fullName>
    </submittedName>
</protein>
<reference evidence="4" key="2">
    <citation type="submission" date="2020-09" db="EMBL/GenBank/DDBJ databases">
        <authorList>
            <person name="Sun Q."/>
            <person name="Zhou Y."/>
        </authorList>
    </citation>
    <scope>NUCLEOTIDE SEQUENCE</scope>
    <source>
        <strain evidence="4">CGMCC 1.12153</strain>
    </source>
</reference>
<name>A0A917B0Y0_HALAA</name>
<accession>A0A917B0Y0</accession>
<dbReference type="Pfam" id="PF20085">
    <property type="entry name" value="TGL"/>
    <property type="match status" value="1"/>
</dbReference>
<dbReference type="NCBIfam" id="NF002869">
    <property type="entry name" value="PRK03187.1"/>
    <property type="match status" value="1"/>
</dbReference>
<comment type="caution">
    <text evidence="4">The sequence shown here is derived from an EMBL/GenBank/DDBJ whole genome shotgun (WGS) entry which is preliminary data.</text>
</comment>
<keyword evidence="3" id="KW-0012">Acyltransferase</keyword>
<evidence type="ECO:0000313" key="4">
    <source>
        <dbReference type="EMBL" id="GGF13424.1"/>
    </source>
</evidence>
<keyword evidence="5" id="KW-1185">Reference proteome</keyword>
<dbReference type="GO" id="GO:0030435">
    <property type="term" value="P:sporulation resulting in formation of a cellular spore"/>
    <property type="evidence" value="ECO:0007669"/>
    <property type="project" value="UniProtKB-KW"/>
</dbReference>
<dbReference type="InterPro" id="IPR020916">
    <property type="entry name" value="Gln_gamma-glutamylTfrase_bac"/>
</dbReference>
<evidence type="ECO:0000313" key="5">
    <source>
        <dbReference type="Proteomes" id="UP000660110"/>
    </source>
</evidence>
<evidence type="ECO:0000256" key="3">
    <source>
        <dbReference type="ARBA" id="ARBA00023315"/>
    </source>
</evidence>
<proteinExistence type="inferred from homology"/>
<keyword evidence="1" id="KW-0808">Transferase</keyword>
<gene>
    <name evidence="4" type="primary">tgl</name>
    <name evidence="4" type="ORF">GCM10010954_10180</name>
</gene>
<dbReference type="HAMAP" id="MF_00727">
    <property type="entry name" value="Tgl"/>
    <property type="match status" value="1"/>
</dbReference>
<organism evidence="4 5">
    <name type="scientific">Halobacillus andaensis</name>
    <dbReference type="NCBI Taxonomy" id="1176239"/>
    <lineage>
        <taxon>Bacteria</taxon>
        <taxon>Bacillati</taxon>
        <taxon>Bacillota</taxon>
        <taxon>Bacilli</taxon>
        <taxon>Bacillales</taxon>
        <taxon>Bacillaceae</taxon>
        <taxon>Halobacillus</taxon>
    </lineage>
</organism>
<dbReference type="RefSeq" id="WP_188376364.1">
    <property type="nucleotide sequence ID" value="NZ_BMEL01000001.1"/>
</dbReference>
<dbReference type="EMBL" id="BMEL01000001">
    <property type="protein sequence ID" value="GGF13424.1"/>
    <property type="molecule type" value="Genomic_DNA"/>
</dbReference>
<dbReference type="AlphaFoldDB" id="A0A917B0Y0"/>
<keyword evidence="2" id="KW-0749">Sporulation</keyword>
<evidence type="ECO:0000256" key="2">
    <source>
        <dbReference type="ARBA" id="ARBA00022969"/>
    </source>
</evidence>
<reference evidence="4" key="1">
    <citation type="journal article" date="2014" name="Int. J. Syst. Evol. Microbiol.">
        <title>Complete genome sequence of Corynebacterium casei LMG S-19264T (=DSM 44701T), isolated from a smear-ripened cheese.</title>
        <authorList>
            <consortium name="US DOE Joint Genome Institute (JGI-PGF)"/>
            <person name="Walter F."/>
            <person name="Albersmeier A."/>
            <person name="Kalinowski J."/>
            <person name="Ruckert C."/>
        </authorList>
    </citation>
    <scope>NUCLEOTIDE SEQUENCE</scope>
    <source>
        <strain evidence="4">CGMCC 1.12153</strain>
    </source>
</reference>
<evidence type="ECO:0000256" key="1">
    <source>
        <dbReference type="ARBA" id="ARBA00022679"/>
    </source>
</evidence>
<sequence>MIQVAGVPFQQNDIGTMDSREQMIIRQMLDSPAVYTYGSRNELIFEVKLRKEIVKSAELMNGSQVEFATFETTRSNPDYWLLSGYGALRLRPGVRPSAAIKDIFTNSDRYAFECAGAMLIIYYHAVLNVLGESNFNRIFPDLYIYSWHADSDLGLYPTYINRFLPGDVVYFDNPGFDPRAPQWRGENAIVVGKDLYFGHGLGIMTAKEMIETLNELRHPMSTQSAYLTNLVVRPSFRHLQQFAVTTRNGAVRKYQPAMILHDENSISYDRYRYFFSKVFKR</sequence>